<name>A0A183CUQ7_9BILA</name>
<dbReference type="Proteomes" id="UP000271098">
    <property type="component" value="Unassembled WGS sequence"/>
</dbReference>
<keyword evidence="1" id="KW-0812">Transmembrane</keyword>
<dbReference type="EMBL" id="UYRT01000150">
    <property type="protein sequence ID" value="VDK27596.1"/>
    <property type="molecule type" value="Genomic_DNA"/>
</dbReference>
<accession>A0A183CUQ7</accession>
<protein>
    <submittedName>
        <fullName evidence="4">EXLDI protein</fullName>
    </submittedName>
</protein>
<gene>
    <name evidence="2" type="ORF">GPUH_LOCUS198</name>
</gene>
<keyword evidence="1" id="KW-0472">Membrane</keyword>
<feature type="transmembrane region" description="Helical" evidence="1">
    <location>
        <begin position="6"/>
        <end position="27"/>
    </location>
</feature>
<sequence>MKRPAVLVHFDFIATAFYTLFFHKIVVCHAAKRSTEQLHEEVSRSFKTLLRVASREYEKLFETTGNPHLQNEVLGNLIEEASPQKETSTMAAHQEMSTADLTQRSNGNEQRPTAIVLFTQHLDENGEGPSTLVVEYSGVDKNWLKRKYPEWHEELRSTNQKYKRAIDRILCEISASGTKIFDNATPSPLK</sequence>
<keyword evidence="3" id="KW-1185">Reference proteome</keyword>
<evidence type="ECO:0000256" key="1">
    <source>
        <dbReference type="SAM" id="Phobius"/>
    </source>
</evidence>
<keyword evidence="1" id="KW-1133">Transmembrane helix</keyword>
<evidence type="ECO:0000313" key="3">
    <source>
        <dbReference type="Proteomes" id="UP000271098"/>
    </source>
</evidence>
<proteinExistence type="predicted"/>
<organism evidence="4">
    <name type="scientific">Gongylonema pulchrum</name>
    <dbReference type="NCBI Taxonomy" id="637853"/>
    <lineage>
        <taxon>Eukaryota</taxon>
        <taxon>Metazoa</taxon>
        <taxon>Ecdysozoa</taxon>
        <taxon>Nematoda</taxon>
        <taxon>Chromadorea</taxon>
        <taxon>Rhabditida</taxon>
        <taxon>Spirurina</taxon>
        <taxon>Spiruromorpha</taxon>
        <taxon>Spiruroidea</taxon>
        <taxon>Gongylonematidae</taxon>
        <taxon>Gongylonema</taxon>
    </lineage>
</organism>
<dbReference type="AlphaFoldDB" id="A0A183CUQ7"/>
<evidence type="ECO:0000313" key="2">
    <source>
        <dbReference type="EMBL" id="VDK27596.1"/>
    </source>
</evidence>
<evidence type="ECO:0000313" key="4">
    <source>
        <dbReference type="WBParaSite" id="GPUH_0000019701-mRNA-1"/>
    </source>
</evidence>
<dbReference type="WBParaSite" id="GPUH_0000019701-mRNA-1">
    <property type="protein sequence ID" value="GPUH_0000019701-mRNA-1"/>
    <property type="gene ID" value="GPUH_0000019701"/>
</dbReference>
<reference evidence="2 3" key="2">
    <citation type="submission" date="2018-11" db="EMBL/GenBank/DDBJ databases">
        <authorList>
            <consortium name="Pathogen Informatics"/>
        </authorList>
    </citation>
    <scope>NUCLEOTIDE SEQUENCE [LARGE SCALE GENOMIC DNA]</scope>
</reference>
<reference evidence="4" key="1">
    <citation type="submission" date="2016-06" db="UniProtKB">
        <authorList>
            <consortium name="WormBaseParasite"/>
        </authorList>
    </citation>
    <scope>IDENTIFICATION</scope>
</reference>